<dbReference type="RefSeq" id="WP_166402610.1">
    <property type="nucleotide sequence ID" value="NZ_JAANHS010000004.1"/>
</dbReference>
<name>A0ABX0G6U0_9RHOB</name>
<organism evidence="2 3">
    <name type="scientific">Rhodobacter calidifons</name>
    <dbReference type="NCBI Taxonomy" id="2715277"/>
    <lineage>
        <taxon>Bacteria</taxon>
        <taxon>Pseudomonadati</taxon>
        <taxon>Pseudomonadota</taxon>
        <taxon>Alphaproteobacteria</taxon>
        <taxon>Rhodobacterales</taxon>
        <taxon>Rhodobacter group</taxon>
        <taxon>Rhodobacter</taxon>
    </lineage>
</organism>
<dbReference type="EMBL" id="JAANHS010000004">
    <property type="protein sequence ID" value="NHB76574.1"/>
    <property type="molecule type" value="Genomic_DNA"/>
</dbReference>
<feature type="region of interest" description="Disordered" evidence="1">
    <location>
        <begin position="51"/>
        <end position="71"/>
    </location>
</feature>
<gene>
    <name evidence="2" type="ORF">G8O29_07440</name>
</gene>
<accession>A0ABX0G6U0</accession>
<feature type="compositionally biased region" description="Basic and acidic residues" evidence="1">
    <location>
        <begin position="57"/>
        <end position="67"/>
    </location>
</feature>
<reference evidence="2 3" key="1">
    <citation type="journal article" date="2022" name="Microorganisms">
        <title>Genome Sequence and Characterization of a Xanthorhodopsin-Containing, Aerobic Anoxygenic Phototrophic Rhodobacter Species, Isolated from Mesophilic Conditions at Yellowstone National Park.</title>
        <authorList>
            <person name="Kyndt J.A."/>
            <person name="Robertson S."/>
            <person name="Shoffstall I.B."/>
            <person name="Ramaley R.F."/>
            <person name="Meyer T.E."/>
        </authorList>
    </citation>
    <scope>NUCLEOTIDE SEQUENCE [LARGE SCALE GENOMIC DNA]</scope>
    <source>
        <strain evidence="2 3">M37P</strain>
    </source>
</reference>
<proteinExistence type="predicted"/>
<sequence>MPLPLAPLLPLAIRLGLVATTTLAVARWVRSGTHPGRTDQRAEDALDNLGEGFSLHRPADRATDHPWHRQTNATARIRRVIRLRGRSYEIDGGLMARLRLRRTGE</sequence>
<evidence type="ECO:0000256" key="1">
    <source>
        <dbReference type="SAM" id="MobiDB-lite"/>
    </source>
</evidence>
<evidence type="ECO:0000313" key="2">
    <source>
        <dbReference type="EMBL" id="NHB76574.1"/>
    </source>
</evidence>
<keyword evidence="3" id="KW-1185">Reference proteome</keyword>
<evidence type="ECO:0000313" key="3">
    <source>
        <dbReference type="Proteomes" id="UP001515660"/>
    </source>
</evidence>
<protein>
    <submittedName>
        <fullName evidence="2">Uncharacterized protein</fullName>
    </submittedName>
</protein>
<comment type="caution">
    <text evidence="2">The sequence shown here is derived from an EMBL/GenBank/DDBJ whole genome shotgun (WGS) entry which is preliminary data.</text>
</comment>
<dbReference type="Proteomes" id="UP001515660">
    <property type="component" value="Unassembled WGS sequence"/>
</dbReference>